<reference evidence="4" key="1">
    <citation type="journal article" date="2019" name="Int. J. Syst. Evol. Microbiol.">
        <title>The Global Catalogue of Microorganisms (GCM) 10K type strain sequencing project: providing services to taxonomists for standard genome sequencing and annotation.</title>
        <authorList>
            <consortium name="The Broad Institute Genomics Platform"/>
            <consortium name="The Broad Institute Genome Sequencing Center for Infectious Disease"/>
            <person name="Wu L."/>
            <person name="Ma J."/>
        </authorList>
    </citation>
    <scope>NUCLEOTIDE SEQUENCE [LARGE SCALE GENOMIC DNA]</scope>
    <source>
        <strain evidence="4">CGMCC 4.6997</strain>
    </source>
</reference>
<evidence type="ECO:0000313" key="4">
    <source>
        <dbReference type="Proteomes" id="UP001596039"/>
    </source>
</evidence>
<keyword evidence="1" id="KW-0472">Membrane</keyword>
<proteinExistence type="predicted"/>
<keyword evidence="4" id="KW-1185">Reference proteome</keyword>
<accession>A0ABW0NL63</accession>
<evidence type="ECO:0000256" key="1">
    <source>
        <dbReference type="SAM" id="Phobius"/>
    </source>
</evidence>
<feature type="transmembrane region" description="Helical" evidence="1">
    <location>
        <begin position="22"/>
        <end position="44"/>
    </location>
</feature>
<dbReference type="EMBL" id="JBHSMG010000001">
    <property type="protein sequence ID" value="MFC5501104.1"/>
    <property type="molecule type" value="Genomic_DNA"/>
</dbReference>
<dbReference type="RefSeq" id="WP_386738706.1">
    <property type="nucleotide sequence ID" value="NZ_JBHSMG010000001.1"/>
</dbReference>
<gene>
    <name evidence="3" type="ORF">ACFPJ4_02495</name>
</gene>
<dbReference type="InterPro" id="IPR028087">
    <property type="entry name" value="Tad_N"/>
</dbReference>
<name>A0ABW0NL63_9MICO</name>
<evidence type="ECO:0000259" key="2">
    <source>
        <dbReference type="Pfam" id="PF13400"/>
    </source>
</evidence>
<sequence>MAARGRIERRLADDTGSTLPLVVFYGFLGLALVLIVAAASSLYLERKRLFTLADGAALVGAESFQLDAVSFGSHGPRPVLQPGEVRAAVASYLAGNPMDEFDALVVERATTVDGESATVTISAVWHPPVVTVFVPEGMRIEATAVARSVFG</sequence>
<keyword evidence="1" id="KW-0812">Transmembrane</keyword>
<dbReference type="Proteomes" id="UP001596039">
    <property type="component" value="Unassembled WGS sequence"/>
</dbReference>
<comment type="caution">
    <text evidence="3">The sequence shown here is derived from an EMBL/GenBank/DDBJ whole genome shotgun (WGS) entry which is preliminary data.</text>
</comment>
<dbReference type="Pfam" id="PF13400">
    <property type="entry name" value="Tad"/>
    <property type="match status" value="1"/>
</dbReference>
<protein>
    <submittedName>
        <fullName evidence="3">Pilus assembly protein TadG-related protein</fullName>
    </submittedName>
</protein>
<evidence type="ECO:0000313" key="3">
    <source>
        <dbReference type="EMBL" id="MFC5501104.1"/>
    </source>
</evidence>
<keyword evidence="1" id="KW-1133">Transmembrane helix</keyword>
<organism evidence="3 4">
    <name type="scientific">Lysinimonas soli</name>
    <dbReference type="NCBI Taxonomy" id="1074233"/>
    <lineage>
        <taxon>Bacteria</taxon>
        <taxon>Bacillati</taxon>
        <taxon>Actinomycetota</taxon>
        <taxon>Actinomycetes</taxon>
        <taxon>Micrococcales</taxon>
        <taxon>Microbacteriaceae</taxon>
        <taxon>Lysinimonas</taxon>
    </lineage>
</organism>
<feature type="domain" description="Putative Flp pilus-assembly TadG-like N-terminal" evidence="2">
    <location>
        <begin position="16"/>
        <end position="61"/>
    </location>
</feature>